<accession>A0ABD6CZL8</accession>
<dbReference type="SUPFAM" id="SSF48371">
    <property type="entry name" value="ARM repeat"/>
    <property type="match status" value="1"/>
</dbReference>
<dbReference type="Pfam" id="PF13646">
    <property type="entry name" value="HEAT_2"/>
    <property type="match status" value="2"/>
</dbReference>
<dbReference type="RefSeq" id="WP_256404898.1">
    <property type="nucleotide sequence ID" value="NZ_CP187151.1"/>
</dbReference>
<dbReference type="EMBL" id="JBHUDL010000010">
    <property type="protein sequence ID" value="MFD1634657.1"/>
    <property type="molecule type" value="Genomic_DNA"/>
</dbReference>
<dbReference type="PANTHER" id="PTHR12697:SF5">
    <property type="entry name" value="DEOXYHYPUSINE HYDROXYLASE"/>
    <property type="match status" value="1"/>
</dbReference>
<reference evidence="1 2" key="1">
    <citation type="journal article" date="2019" name="Int. J. Syst. Evol. Microbiol.">
        <title>The Global Catalogue of Microorganisms (GCM) 10K type strain sequencing project: providing services to taxonomists for standard genome sequencing and annotation.</title>
        <authorList>
            <consortium name="The Broad Institute Genomics Platform"/>
            <consortium name="The Broad Institute Genome Sequencing Center for Infectious Disease"/>
            <person name="Wu L."/>
            <person name="Ma J."/>
        </authorList>
    </citation>
    <scope>NUCLEOTIDE SEQUENCE [LARGE SCALE GENOMIC DNA]</scope>
    <source>
        <strain evidence="1 2">CGMCC 1.10594</strain>
    </source>
</reference>
<dbReference type="InterPro" id="IPR016024">
    <property type="entry name" value="ARM-type_fold"/>
</dbReference>
<evidence type="ECO:0000313" key="2">
    <source>
        <dbReference type="Proteomes" id="UP001597075"/>
    </source>
</evidence>
<dbReference type="Gene3D" id="1.25.10.10">
    <property type="entry name" value="Leucine-rich Repeat Variant"/>
    <property type="match status" value="3"/>
</dbReference>
<protein>
    <submittedName>
        <fullName evidence="1">HEAT repeat domain-containing protein</fullName>
    </submittedName>
</protein>
<name>A0ABD6CZL8_9EURY</name>
<proteinExistence type="predicted"/>
<dbReference type="InterPro" id="IPR004155">
    <property type="entry name" value="PBS_lyase_HEAT"/>
</dbReference>
<gene>
    <name evidence="1" type="ORF">ACFSBJ_13080</name>
</gene>
<dbReference type="SMART" id="SM00567">
    <property type="entry name" value="EZ_HEAT"/>
    <property type="match status" value="6"/>
</dbReference>
<dbReference type="Proteomes" id="UP001597075">
    <property type="component" value="Unassembled WGS sequence"/>
</dbReference>
<dbReference type="PANTHER" id="PTHR12697">
    <property type="entry name" value="PBS LYASE HEAT-LIKE PROTEIN"/>
    <property type="match status" value="1"/>
</dbReference>
<comment type="caution">
    <text evidence="1">The sequence shown here is derived from an EMBL/GenBank/DDBJ whole genome shotgun (WGS) entry which is preliminary data.</text>
</comment>
<sequence length="433" mass="47557">MADDRSEADTAFLYELARESNTTELVAYLRRGSSPVVRRRAAEMLGDFAAATERTDGDTQEVIRALIQAVQDDDDRSVRARAIDALYRHGPDTLERLVRELGEFDIEDDSGVTAEQATTRLLEEWLDADYPEFRMVAATALGRLGGKRSLSALVSATTDSSPRVRARAVQSCGQIGDKRCIGPLRRRLDDDRPRVRKEAVRALGSIGGEAALRSIAPVVQADEESLRRIAIEELGQFGTLEPVDVLVRALVDDTAPVQRAAILSLVQLFIDAPADRRQEVRAAVADRLSDADTLTVVSHVIDMLDESRRTEVRHNAAWLLGRVADVDDPDEDRRETVYDCLIDALGDPDDRTAQLAADSLVELESEKLERRLQILVHDEGVPSDVAERAAAVLDAVGGSLSGEVVTNAVDYTYVRDPSDYTASHDRDDADPES</sequence>
<keyword evidence="2" id="KW-1185">Reference proteome</keyword>
<dbReference type="InterPro" id="IPR011989">
    <property type="entry name" value="ARM-like"/>
</dbReference>
<organism evidence="1 2">
    <name type="scientific">Haloplanus ruber</name>
    <dbReference type="NCBI Taxonomy" id="869892"/>
    <lineage>
        <taxon>Archaea</taxon>
        <taxon>Methanobacteriati</taxon>
        <taxon>Methanobacteriota</taxon>
        <taxon>Stenosarchaea group</taxon>
        <taxon>Halobacteria</taxon>
        <taxon>Halobacteriales</taxon>
        <taxon>Haloferacaceae</taxon>
        <taxon>Haloplanus</taxon>
    </lineage>
</organism>
<dbReference type="AlphaFoldDB" id="A0ABD6CZL8"/>
<evidence type="ECO:0000313" key="1">
    <source>
        <dbReference type="EMBL" id="MFD1634657.1"/>
    </source>
</evidence>